<gene>
    <name evidence="1" type="ORF">PS2015_2542</name>
</gene>
<dbReference type="STRING" id="1249552.PS2015_2542"/>
<evidence type="ECO:0008006" key="3">
    <source>
        <dbReference type="Google" id="ProtNLM"/>
    </source>
</evidence>
<dbReference type="KEGG" id="pspi:PS2015_2542"/>
<keyword evidence="2" id="KW-1185">Reference proteome</keyword>
<dbReference type="InterPro" id="IPR029063">
    <property type="entry name" value="SAM-dependent_MTases_sf"/>
</dbReference>
<name>A0A0S2KFU2_9GAMM</name>
<dbReference type="Gene3D" id="3.40.50.150">
    <property type="entry name" value="Vaccinia Virus protein VP39"/>
    <property type="match status" value="1"/>
</dbReference>
<evidence type="ECO:0000313" key="2">
    <source>
        <dbReference type="Proteomes" id="UP000065641"/>
    </source>
</evidence>
<protein>
    <recommendedName>
        <fullName evidence="3">Methyltransferase domain-containing protein</fullName>
    </recommendedName>
</protein>
<accession>A0A0S2KFU2</accession>
<dbReference type="AlphaFoldDB" id="A0A0S2KFU2"/>
<sequence length="199" mass="22601">MLIKLYKNLKKNIREDGLIVNSSGFLVRAMLAKVDFSKDLRILEIGSGKGPFTRQLASRMSPGSTLDVCEIKSEYNPWIEKIIADSPRKVVRLHNCCVTDLLRQADYYDVIISSLPLKNFEDRATRNAFLYKVLHAVQYGLKEGGVYLQYQYFKSNQTDIEQVFGKSMDTVSFVPLNILPAFVYEMSKPTALSQTVTAE</sequence>
<dbReference type="RefSeq" id="WP_058022592.1">
    <property type="nucleotide sequence ID" value="NZ_CP013189.1"/>
</dbReference>
<reference evidence="1 2" key="1">
    <citation type="submission" date="2015-11" db="EMBL/GenBank/DDBJ databases">
        <authorList>
            <person name="Zhang Y."/>
            <person name="Guo Z."/>
        </authorList>
    </citation>
    <scope>NUCLEOTIDE SEQUENCE [LARGE SCALE GENOMIC DNA]</scope>
    <source>
        <strain evidence="1 2">KCTC 32221</strain>
    </source>
</reference>
<evidence type="ECO:0000313" key="1">
    <source>
        <dbReference type="EMBL" id="ALO47176.1"/>
    </source>
</evidence>
<dbReference type="OrthoDB" id="9805585at2"/>
<dbReference type="CDD" id="cd02440">
    <property type="entry name" value="AdoMet_MTases"/>
    <property type="match status" value="1"/>
</dbReference>
<dbReference type="EMBL" id="CP013189">
    <property type="protein sequence ID" value="ALO47176.1"/>
    <property type="molecule type" value="Genomic_DNA"/>
</dbReference>
<dbReference type="Proteomes" id="UP000065641">
    <property type="component" value="Chromosome"/>
</dbReference>
<organism evidence="1 2">
    <name type="scientific">Pseudohongiella spirulinae</name>
    <dbReference type="NCBI Taxonomy" id="1249552"/>
    <lineage>
        <taxon>Bacteria</taxon>
        <taxon>Pseudomonadati</taxon>
        <taxon>Pseudomonadota</taxon>
        <taxon>Gammaproteobacteria</taxon>
        <taxon>Pseudomonadales</taxon>
        <taxon>Pseudohongiellaceae</taxon>
        <taxon>Pseudohongiella</taxon>
    </lineage>
</organism>
<dbReference type="SUPFAM" id="SSF53335">
    <property type="entry name" value="S-adenosyl-L-methionine-dependent methyltransferases"/>
    <property type="match status" value="1"/>
</dbReference>
<proteinExistence type="predicted"/>